<dbReference type="Pfam" id="PF13459">
    <property type="entry name" value="Fer4_15"/>
    <property type="match status" value="1"/>
</dbReference>
<keyword evidence="4" id="KW-0408">Iron</keyword>
<protein>
    <recommendedName>
        <fullName evidence="6">4Fe-4S ferredoxin-type domain-containing protein</fullName>
    </recommendedName>
</protein>
<dbReference type="Proteomes" id="UP000230959">
    <property type="component" value="Unassembled WGS sequence"/>
</dbReference>
<organism evidence="7 8">
    <name type="scientific">Candidatus Terrybacteria bacterium CG10_big_fil_rev_8_21_14_0_10_41_10</name>
    <dbReference type="NCBI Taxonomy" id="1975026"/>
    <lineage>
        <taxon>Bacteria</taxon>
        <taxon>Candidatus Terryibacteriota</taxon>
    </lineage>
</organism>
<keyword evidence="3" id="KW-0249">Electron transport</keyword>
<dbReference type="PANTHER" id="PTHR36923">
    <property type="entry name" value="FERREDOXIN"/>
    <property type="match status" value="1"/>
</dbReference>
<dbReference type="InterPro" id="IPR051269">
    <property type="entry name" value="Fe-S_cluster_ET"/>
</dbReference>
<feature type="domain" description="4Fe-4S ferredoxin-type" evidence="6">
    <location>
        <begin position="2"/>
        <end position="30"/>
    </location>
</feature>
<dbReference type="PROSITE" id="PS51379">
    <property type="entry name" value="4FE4S_FER_2"/>
    <property type="match status" value="1"/>
</dbReference>
<reference evidence="8" key="1">
    <citation type="submission" date="2017-09" db="EMBL/GenBank/DDBJ databases">
        <title>Depth-based differentiation of microbial function through sediment-hosted aquifers and enrichment of novel symbionts in the deep terrestrial subsurface.</title>
        <authorList>
            <person name="Probst A.J."/>
            <person name="Ladd B."/>
            <person name="Jarett J.K."/>
            <person name="Geller-Mcgrath D.E."/>
            <person name="Sieber C.M.K."/>
            <person name="Emerson J.B."/>
            <person name="Anantharaman K."/>
            <person name="Thomas B.C."/>
            <person name="Malmstrom R."/>
            <person name="Stieglmeier M."/>
            <person name="Klingl A."/>
            <person name="Woyke T."/>
            <person name="Ryan C.M."/>
            <person name="Banfield J.F."/>
        </authorList>
    </citation>
    <scope>NUCLEOTIDE SEQUENCE [LARGE SCALE GENOMIC DNA]</scope>
</reference>
<evidence type="ECO:0000256" key="2">
    <source>
        <dbReference type="ARBA" id="ARBA00022723"/>
    </source>
</evidence>
<evidence type="ECO:0000313" key="7">
    <source>
        <dbReference type="EMBL" id="PJE73463.1"/>
    </source>
</evidence>
<name>A0A2M8LA13_9BACT</name>
<evidence type="ECO:0000259" key="6">
    <source>
        <dbReference type="PROSITE" id="PS51379"/>
    </source>
</evidence>
<keyword evidence="1" id="KW-0813">Transport</keyword>
<dbReference type="GO" id="GO:0051536">
    <property type="term" value="F:iron-sulfur cluster binding"/>
    <property type="evidence" value="ECO:0007669"/>
    <property type="project" value="UniProtKB-KW"/>
</dbReference>
<dbReference type="SUPFAM" id="SSF54862">
    <property type="entry name" value="4Fe-4S ferredoxins"/>
    <property type="match status" value="1"/>
</dbReference>
<dbReference type="GO" id="GO:0046872">
    <property type="term" value="F:metal ion binding"/>
    <property type="evidence" value="ECO:0007669"/>
    <property type="project" value="UniProtKB-KW"/>
</dbReference>
<proteinExistence type="predicted"/>
<evidence type="ECO:0000256" key="4">
    <source>
        <dbReference type="ARBA" id="ARBA00023004"/>
    </source>
</evidence>
<dbReference type="Gene3D" id="3.30.70.20">
    <property type="match status" value="1"/>
</dbReference>
<evidence type="ECO:0000256" key="1">
    <source>
        <dbReference type="ARBA" id="ARBA00022448"/>
    </source>
</evidence>
<evidence type="ECO:0000256" key="5">
    <source>
        <dbReference type="ARBA" id="ARBA00023014"/>
    </source>
</evidence>
<dbReference type="InterPro" id="IPR017900">
    <property type="entry name" value="4Fe4S_Fe_S_CS"/>
</dbReference>
<sequence length="75" mass="8268">MPKITHHYEGCIGCGSCEALCPEYWKMDYEKGKADLIGAVKDPVTGDEELEVKEVAPCNREAADVCPVQVIKIIE</sequence>
<evidence type="ECO:0000313" key="8">
    <source>
        <dbReference type="Proteomes" id="UP000230959"/>
    </source>
</evidence>
<evidence type="ECO:0000256" key="3">
    <source>
        <dbReference type="ARBA" id="ARBA00022982"/>
    </source>
</evidence>
<keyword evidence="5" id="KW-0411">Iron-sulfur</keyword>
<dbReference type="InterPro" id="IPR017896">
    <property type="entry name" value="4Fe4S_Fe-S-bd"/>
</dbReference>
<accession>A0A2M8LA13</accession>
<dbReference type="PROSITE" id="PS00198">
    <property type="entry name" value="4FE4S_FER_1"/>
    <property type="match status" value="1"/>
</dbReference>
<dbReference type="EMBL" id="PFER01000036">
    <property type="protein sequence ID" value="PJE73463.1"/>
    <property type="molecule type" value="Genomic_DNA"/>
</dbReference>
<dbReference type="AlphaFoldDB" id="A0A2M8LA13"/>
<comment type="caution">
    <text evidence="7">The sequence shown here is derived from an EMBL/GenBank/DDBJ whole genome shotgun (WGS) entry which is preliminary data.</text>
</comment>
<keyword evidence="2" id="KW-0479">Metal-binding</keyword>
<dbReference type="PANTHER" id="PTHR36923:SF3">
    <property type="entry name" value="FERREDOXIN"/>
    <property type="match status" value="1"/>
</dbReference>
<gene>
    <name evidence="7" type="ORF">COV02_02455</name>
</gene>